<organism evidence="5 6">
    <name type="scientific">Aureobasidium uvarum</name>
    <dbReference type="NCBI Taxonomy" id="2773716"/>
    <lineage>
        <taxon>Eukaryota</taxon>
        <taxon>Fungi</taxon>
        <taxon>Dikarya</taxon>
        <taxon>Ascomycota</taxon>
        <taxon>Pezizomycotina</taxon>
        <taxon>Dothideomycetes</taxon>
        <taxon>Dothideomycetidae</taxon>
        <taxon>Dothideales</taxon>
        <taxon>Saccotheciaceae</taxon>
        <taxon>Aureobasidium</taxon>
    </lineage>
</organism>
<feature type="transmembrane region" description="Helical" evidence="2">
    <location>
        <begin position="929"/>
        <end position="951"/>
    </location>
</feature>
<feature type="transmembrane region" description="Helical" evidence="2">
    <location>
        <begin position="1059"/>
        <end position="1081"/>
    </location>
</feature>
<feature type="signal peptide" evidence="3">
    <location>
        <begin position="1"/>
        <end position="19"/>
    </location>
</feature>
<dbReference type="InterPro" id="IPR013320">
    <property type="entry name" value="ConA-like_dom_sf"/>
</dbReference>
<evidence type="ECO:0000256" key="2">
    <source>
        <dbReference type="SAM" id="Phobius"/>
    </source>
</evidence>
<feature type="compositionally biased region" description="Basic and acidic residues" evidence="1">
    <location>
        <begin position="1194"/>
        <end position="1206"/>
    </location>
</feature>
<feature type="compositionally biased region" description="Acidic residues" evidence="1">
    <location>
        <begin position="1215"/>
        <end position="1226"/>
    </location>
</feature>
<feature type="transmembrane region" description="Helical" evidence="2">
    <location>
        <begin position="732"/>
        <end position="752"/>
    </location>
</feature>
<feature type="transmembrane region" description="Helical" evidence="2">
    <location>
        <begin position="854"/>
        <end position="875"/>
    </location>
</feature>
<dbReference type="GO" id="GO:0004553">
    <property type="term" value="F:hydrolase activity, hydrolyzing O-glycosyl compounds"/>
    <property type="evidence" value="ECO:0007669"/>
    <property type="project" value="InterPro"/>
</dbReference>
<keyword evidence="3" id="KW-0732">Signal</keyword>
<feature type="domain" description="GH16" evidence="4">
    <location>
        <begin position="89"/>
        <end position="270"/>
    </location>
</feature>
<keyword evidence="6" id="KW-1185">Reference proteome</keyword>
<feature type="transmembrane region" description="Helical" evidence="2">
    <location>
        <begin position="327"/>
        <end position="351"/>
    </location>
</feature>
<dbReference type="CDD" id="cd00413">
    <property type="entry name" value="Glyco_hydrolase_16"/>
    <property type="match status" value="1"/>
</dbReference>
<evidence type="ECO:0000256" key="3">
    <source>
        <dbReference type="SAM" id="SignalP"/>
    </source>
</evidence>
<dbReference type="Proteomes" id="UP000745764">
    <property type="component" value="Unassembled WGS sequence"/>
</dbReference>
<evidence type="ECO:0000256" key="1">
    <source>
        <dbReference type="SAM" id="MobiDB-lite"/>
    </source>
</evidence>
<keyword evidence="2" id="KW-0472">Membrane</keyword>
<dbReference type="EMBL" id="CAINUL010000015">
    <property type="protein sequence ID" value="CAD0112273.1"/>
    <property type="molecule type" value="Genomic_DNA"/>
</dbReference>
<keyword evidence="2" id="KW-1133">Transmembrane helix</keyword>
<dbReference type="PANTHER" id="PTHR38121">
    <property type="entry name" value="GH16 DOMAIN-CONTAINING PROTEIN"/>
    <property type="match status" value="1"/>
</dbReference>
<evidence type="ECO:0000313" key="6">
    <source>
        <dbReference type="Proteomes" id="UP000745764"/>
    </source>
</evidence>
<dbReference type="Gene3D" id="2.60.120.200">
    <property type="match status" value="1"/>
</dbReference>
<dbReference type="PANTHER" id="PTHR38121:SF2">
    <property type="entry name" value="ACYLTRANSFERASE 3 DOMAIN-CONTAINING PROTEIN"/>
    <property type="match status" value="1"/>
</dbReference>
<dbReference type="Pfam" id="PF00722">
    <property type="entry name" value="Glyco_hydro_16"/>
    <property type="match status" value="1"/>
</dbReference>
<feature type="transmembrane region" description="Helical" evidence="2">
    <location>
        <begin position="691"/>
        <end position="712"/>
    </location>
</feature>
<feature type="region of interest" description="Disordered" evidence="1">
    <location>
        <begin position="1180"/>
        <end position="1262"/>
    </location>
</feature>
<sequence>MKWGIALTSAILAATTTSALDVSDCSCGFLDAANDQIWTDALIVYFNETNQLPQEFKALEFHHRREYGYNSLYRQGATPDNVMIGNATDENVNEQVLQLWIDQGTGQHYVQGAGIEALRQDIHFGTFRSSMRGPNKNTGGSAMSMELYHNRTSFIEVDMCNMQYPEDAKFLALKDGEFPDTKYQLNYTYFANEKNATVGGDPWEFVESKIDWTAKHVNWTFGGNQTRSAKRSRTDLSEPLPLVFKHWSIGDKYWMAGPPNQRNQADVAWVRAFFNSSLTTEDQQTAFDGRCRGVQMCSVDDITLRGSSPYDQAALVPYKEPPMSKSWRVPAGATSGAVFAFGCLTLINVLFRRAPWKLLLAKNRGKKVHVEPELSSPSPFVQQLLGVSKDEKTLIPALPEKKPSVAGFVDVATPVEDNKRDSMRRRSVKFFNPFDAESGDDFVKRHSNAFATATELPRTMSNAQPTDWRRKSMAYHGQLPEMLPERSEQAKKVRKASVAFAEDTTFRNRQASTFQSIKGRSGSTVKALGHVLQHGMHDAERVEPIGLQQNLTHTESDSDNGKPTAARRESHANFAGVVMRDPDTLQDVDLSHQSPDARRSTIIRGRQPSVLERYRENHFASIGGVSMASGVSRGSIPMRDWNTQELHEVSTIDPPHESQMKMGRRITLAEAVPVSAVDMPLPKAKEHEARINYLAGLVAFSSLGVTVIHFMLSFNPYAGGLNYGQHYRSEYWARWTVTPAILNPIWLGPFFVTSCRFLAARYLRDGDLGMIAEKTLLRAPRLLLPCFIVAAIEYLCFELDFMQWLTYLPSISWSEWAFMSNYDNFGHYLNAMLELAYLIPNAAPQVVSHYCVGVLWSIPVQLQFSFMTLLAVVMIRDIKTHWKRFAFYSWCVVAHWYSLSWGSCFWAGLMLADLQVTYKFSAKIQARPVLSVVFCMVMWVLAIASAAMTLLEDRLDITTMSSERNIHPDMYTGKKLGDTIRGGYPLYFEPRLNTLVFAVSMQFLVETSTWFQAFLSMNVWQPIFPHAFTIYLVHGFIWWTLGSYMVVMIGSTGAPYWGVLLATAVVCYFTLAITVIALSFLTETITAACCRNIARWAMEPKVPKQPTLEPFPRNLFLDRNSDSAALKDEETAVGETGVGAGNMVRRPTLLPGSISDPTARRPTIVDGAILNDAEKAALGATTMSSPKPPQGFEQNDRHSRNMENNRHSQYVADFVIEEEDEEEMDPDDPRYNKSSVASSSSDRHSSSAGASSSSASTSRQAP</sequence>
<dbReference type="GO" id="GO:0005975">
    <property type="term" value="P:carbohydrate metabolic process"/>
    <property type="evidence" value="ECO:0007669"/>
    <property type="project" value="InterPro"/>
</dbReference>
<dbReference type="AlphaFoldDB" id="A0A9N8KJZ1"/>
<proteinExistence type="predicted"/>
<dbReference type="OrthoDB" id="25131at2759"/>
<accession>A0A9N8KJZ1</accession>
<keyword evidence="2" id="KW-0812">Transmembrane</keyword>
<dbReference type="InterPro" id="IPR000757">
    <property type="entry name" value="Beta-glucanase-like"/>
</dbReference>
<reference evidence="5" key="1">
    <citation type="submission" date="2020-06" db="EMBL/GenBank/DDBJ databases">
        <authorList>
            <person name="Onetto C."/>
        </authorList>
    </citation>
    <scope>NUCLEOTIDE SEQUENCE</scope>
</reference>
<evidence type="ECO:0000259" key="4">
    <source>
        <dbReference type="Pfam" id="PF00722"/>
    </source>
</evidence>
<feature type="compositionally biased region" description="Low complexity" evidence="1">
    <location>
        <begin position="1234"/>
        <end position="1262"/>
    </location>
</feature>
<comment type="caution">
    <text evidence="5">The sequence shown here is derived from an EMBL/GenBank/DDBJ whole genome shotgun (WGS) entry which is preliminary data.</text>
</comment>
<name>A0A9N8KJZ1_9PEZI</name>
<feature type="transmembrane region" description="Helical" evidence="2">
    <location>
        <begin position="1027"/>
        <end position="1047"/>
    </location>
</feature>
<gene>
    <name evidence="5" type="ORF">AWRI4620_LOCUS6528</name>
</gene>
<protein>
    <recommendedName>
        <fullName evidence="4">GH16 domain-containing protein</fullName>
    </recommendedName>
</protein>
<dbReference type="SUPFAM" id="SSF49899">
    <property type="entry name" value="Concanavalin A-like lectins/glucanases"/>
    <property type="match status" value="1"/>
</dbReference>
<feature type="chain" id="PRO_5040299041" description="GH16 domain-containing protein" evidence="3">
    <location>
        <begin position="20"/>
        <end position="1262"/>
    </location>
</feature>
<evidence type="ECO:0000313" key="5">
    <source>
        <dbReference type="EMBL" id="CAD0112273.1"/>
    </source>
</evidence>
<feature type="transmembrane region" description="Helical" evidence="2">
    <location>
        <begin position="782"/>
        <end position="805"/>
    </location>
</feature>
<feature type="transmembrane region" description="Helical" evidence="2">
    <location>
        <begin position="887"/>
        <end position="909"/>
    </location>
</feature>